<reference evidence="7 8" key="1">
    <citation type="journal article" date="2011" name="J. Bacteriol.">
        <title>Complete genome sequences of two hemotropic Mycoplasmas, Mycoplasma haemofelis strain Ohio2 and Mycoplasma suis strain Illinois.</title>
        <authorList>
            <person name="Messick J.B."/>
            <person name="Santos A.P."/>
            <person name="Guimaraes A.M."/>
        </authorList>
    </citation>
    <scope>NUCLEOTIDE SEQUENCE [LARGE SCALE GENOMIC DNA]</scope>
    <source>
        <strain evidence="7 8">Illinois</strain>
    </source>
</reference>
<evidence type="ECO:0000259" key="6">
    <source>
        <dbReference type="Pfam" id="PF00347"/>
    </source>
</evidence>
<dbReference type="InterPro" id="IPR019906">
    <property type="entry name" value="Ribosomal_uL6_bac-type"/>
</dbReference>
<evidence type="ECO:0000256" key="2">
    <source>
        <dbReference type="ARBA" id="ARBA00023274"/>
    </source>
</evidence>
<protein>
    <recommendedName>
        <fullName evidence="3 5">50S ribosomal protein L6</fullName>
    </recommendedName>
</protein>
<dbReference type="PRINTS" id="PR00059">
    <property type="entry name" value="RIBOSOMALL6"/>
</dbReference>
<evidence type="ECO:0000256" key="4">
    <source>
        <dbReference type="RuleBase" id="RU003869"/>
    </source>
</evidence>
<comment type="similarity">
    <text evidence="4">Belongs to the universal ribosomal protein uL6 family.</text>
</comment>
<sequence length="184" mass="20330">MSRIGNRKIEVPAGVKVETNPNCLIFEKDGKVRKINYDSKLVKVSLDNSVLSFTRADSSKFSNMMQGTLNSLSLGAIIGLTKGFQKKLIIEGVGYKVVQKGEEIVLSLGYSKDIILKVPADVKLEIPSNGKEMTLKSHNKEVLGEFVALIKKQRPVEPYKGKGIRIDGEYVMRKQGKSSEGTKK</sequence>
<dbReference type="InterPro" id="IPR020040">
    <property type="entry name" value="Ribosomal_uL6_a/b-dom"/>
</dbReference>
<dbReference type="PANTHER" id="PTHR11655:SF14">
    <property type="entry name" value="LARGE RIBOSOMAL SUBUNIT PROTEIN UL6M"/>
    <property type="match status" value="1"/>
</dbReference>
<accession>F0QR50</accession>
<dbReference type="GO" id="GO:0003735">
    <property type="term" value="F:structural constituent of ribosome"/>
    <property type="evidence" value="ECO:0007669"/>
    <property type="project" value="InterPro"/>
</dbReference>
<comment type="function">
    <text evidence="5">This protein binds to the 23S rRNA, and is important in its secondary structure. It is located near the subunit interface in the base of the L7/L12 stalk, and near the tRNA binding site of the peptidyltransferase center.</text>
</comment>
<dbReference type="AlphaFoldDB" id="F0QR50"/>
<evidence type="ECO:0000256" key="1">
    <source>
        <dbReference type="ARBA" id="ARBA00022980"/>
    </source>
</evidence>
<keyword evidence="5" id="KW-0694">RNA-binding</keyword>
<keyword evidence="2 4" id="KW-0687">Ribonucleoprotein</keyword>
<keyword evidence="8" id="KW-1185">Reference proteome</keyword>
<dbReference type="Pfam" id="PF00347">
    <property type="entry name" value="Ribosomal_L6"/>
    <property type="match status" value="1"/>
</dbReference>
<dbReference type="InterPro" id="IPR036789">
    <property type="entry name" value="Ribosomal_uL6-like_a/b-dom_sf"/>
</dbReference>
<dbReference type="PANTHER" id="PTHR11655">
    <property type="entry name" value="60S/50S RIBOSOMAL PROTEIN L6/L9"/>
    <property type="match status" value="1"/>
</dbReference>
<dbReference type="RefSeq" id="WP_013609853.1">
    <property type="nucleotide sequence ID" value="NC_015155.1"/>
</dbReference>
<keyword evidence="5" id="KW-0699">rRNA-binding</keyword>
<dbReference type="SUPFAM" id="SSF56053">
    <property type="entry name" value="Ribosomal protein L6"/>
    <property type="match status" value="2"/>
</dbReference>
<dbReference type="EMBL" id="CP002525">
    <property type="protein sequence ID" value="ADX97970.1"/>
    <property type="molecule type" value="Genomic_DNA"/>
</dbReference>
<dbReference type="STRING" id="768700.MSU_0434"/>
<evidence type="ECO:0000256" key="3">
    <source>
        <dbReference type="ARBA" id="ARBA00035454"/>
    </source>
</evidence>
<dbReference type="KEGG" id="mss:MSU_0434"/>
<evidence type="ECO:0000313" key="7">
    <source>
        <dbReference type="EMBL" id="ADX97970.1"/>
    </source>
</evidence>
<dbReference type="HOGENOM" id="CLU_065464_1_2_14"/>
<dbReference type="PIRSF" id="PIRSF002162">
    <property type="entry name" value="Ribosomal_L6"/>
    <property type="match status" value="1"/>
</dbReference>
<organism evidence="7 8">
    <name type="scientific">Mycoplasma suis (strain Illinois)</name>
    <dbReference type="NCBI Taxonomy" id="768700"/>
    <lineage>
        <taxon>Bacteria</taxon>
        <taxon>Bacillati</taxon>
        <taxon>Mycoplasmatota</taxon>
        <taxon>Mollicutes</taxon>
        <taxon>Mycoplasmataceae</taxon>
        <taxon>Mycoplasma</taxon>
    </lineage>
</organism>
<name>F0QR50_MYCSL</name>
<dbReference type="InterPro" id="IPR000702">
    <property type="entry name" value="Ribosomal_uL6-like"/>
</dbReference>
<dbReference type="GO" id="GO:0022625">
    <property type="term" value="C:cytosolic large ribosomal subunit"/>
    <property type="evidence" value="ECO:0007669"/>
    <property type="project" value="TreeGrafter"/>
</dbReference>
<evidence type="ECO:0000256" key="5">
    <source>
        <dbReference type="RuleBase" id="RU003870"/>
    </source>
</evidence>
<feature type="domain" description="Large ribosomal subunit protein uL6 alpha-beta" evidence="6">
    <location>
        <begin position="92"/>
        <end position="165"/>
    </location>
</feature>
<dbReference type="GO" id="GO:0019843">
    <property type="term" value="F:rRNA binding"/>
    <property type="evidence" value="ECO:0007669"/>
    <property type="project" value="UniProtKB-KW"/>
</dbReference>
<keyword evidence="1 4" id="KW-0689">Ribosomal protein</keyword>
<proteinExistence type="inferred from homology"/>
<dbReference type="GO" id="GO:0002181">
    <property type="term" value="P:cytoplasmic translation"/>
    <property type="evidence" value="ECO:0007669"/>
    <property type="project" value="TreeGrafter"/>
</dbReference>
<evidence type="ECO:0000313" key="8">
    <source>
        <dbReference type="Proteomes" id="UP000007484"/>
    </source>
</evidence>
<dbReference type="Gene3D" id="3.90.930.12">
    <property type="entry name" value="Ribosomal protein L6, alpha-beta domain"/>
    <property type="match status" value="2"/>
</dbReference>
<gene>
    <name evidence="7" type="primary">rplF</name>
    <name evidence="7" type="ordered locus">MSU_0434</name>
</gene>
<dbReference type="Proteomes" id="UP000007484">
    <property type="component" value="Chromosome"/>
</dbReference>